<feature type="signal peptide" evidence="2">
    <location>
        <begin position="1"/>
        <end position="18"/>
    </location>
</feature>
<dbReference type="InterPro" id="IPR035940">
    <property type="entry name" value="CAP_sf"/>
</dbReference>
<keyword evidence="2" id="KW-0732">Signal</keyword>
<dbReference type="OrthoDB" id="68195at2"/>
<accession>A0A366H1G4</accession>
<feature type="domain" description="SCP" evidence="3">
    <location>
        <begin position="87"/>
        <end position="193"/>
    </location>
</feature>
<gene>
    <name evidence="4" type="ORF">DET50_101351</name>
</gene>
<dbReference type="Pfam" id="PF00188">
    <property type="entry name" value="CAP"/>
    <property type="match status" value="1"/>
</dbReference>
<dbReference type="EMBL" id="QNRO01000001">
    <property type="protein sequence ID" value="RBP34008.1"/>
    <property type="molecule type" value="Genomic_DNA"/>
</dbReference>
<dbReference type="STRING" id="379482.SAMN04487961_3449"/>
<dbReference type="SUPFAM" id="SSF55797">
    <property type="entry name" value="PR-1-like"/>
    <property type="match status" value="1"/>
</dbReference>
<dbReference type="CDD" id="cd05379">
    <property type="entry name" value="CAP_bacterial"/>
    <property type="match status" value="1"/>
</dbReference>
<dbReference type="Proteomes" id="UP000252995">
    <property type="component" value="Unassembled WGS sequence"/>
</dbReference>
<reference evidence="4 5" key="1">
    <citation type="submission" date="2018-06" db="EMBL/GenBank/DDBJ databases">
        <title>Freshwater and sediment microbial communities from various areas in North America, analyzing microbe dynamics in response to fracking.</title>
        <authorList>
            <person name="Lamendella R."/>
        </authorList>
    </citation>
    <scope>NUCLEOTIDE SEQUENCE [LARGE SCALE GENOMIC DNA]</scope>
    <source>
        <strain evidence="4 5">114J</strain>
    </source>
</reference>
<proteinExistence type="predicted"/>
<dbReference type="PANTHER" id="PTHR31157:SF1">
    <property type="entry name" value="SCP DOMAIN-CONTAINING PROTEIN"/>
    <property type="match status" value="1"/>
</dbReference>
<dbReference type="PROSITE" id="PS51257">
    <property type="entry name" value="PROKAR_LIPOPROTEIN"/>
    <property type="match status" value="1"/>
</dbReference>
<dbReference type="PANTHER" id="PTHR31157">
    <property type="entry name" value="SCP DOMAIN-CONTAINING PROTEIN"/>
    <property type="match status" value="1"/>
</dbReference>
<dbReference type="RefSeq" id="WP_113861152.1">
    <property type="nucleotide sequence ID" value="NZ_QNRO01000001.1"/>
</dbReference>
<dbReference type="InterPro" id="IPR014044">
    <property type="entry name" value="CAP_dom"/>
</dbReference>
<organism evidence="4 5">
    <name type="scientific">Marinobacter pelagius</name>
    <dbReference type="NCBI Taxonomy" id="379482"/>
    <lineage>
        <taxon>Bacteria</taxon>
        <taxon>Pseudomonadati</taxon>
        <taxon>Pseudomonadota</taxon>
        <taxon>Gammaproteobacteria</taxon>
        <taxon>Pseudomonadales</taxon>
        <taxon>Marinobacteraceae</taxon>
        <taxon>Marinobacter</taxon>
    </lineage>
</organism>
<dbReference type="Gene3D" id="3.40.33.10">
    <property type="entry name" value="CAP"/>
    <property type="match status" value="1"/>
</dbReference>
<sequence length="197" mass="21267">MSTSSRLLFFVLSTVLIAGCGGGSGGGESSASAVSDSTERNRSAPEEPVTILVNGCEVQEYQAVMLEYVNAARSQGRQCGAEFFPAVEPLVYNCPVEGAASKHSNDMAQNNFFSHTGSDGLRVGDRVTETGYEWSVVGENIAAGFDDVESVMTGWLESPGHCRNIMDSRFTGVAVVRVDSRTADYPNYWTQVFDRPR</sequence>
<comment type="caution">
    <text evidence="4">The sequence shown here is derived from an EMBL/GenBank/DDBJ whole genome shotgun (WGS) entry which is preliminary data.</text>
</comment>
<evidence type="ECO:0000259" key="3">
    <source>
        <dbReference type="Pfam" id="PF00188"/>
    </source>
</evidence>
<evidence type="ECO:0000256" key="2">
    <source>
        <dbReference type="SAM" id="SignalP"/>
    </source>
</evidence>
<evidence type="ECO:0000256" key="1">
    <source>
        <dbReference type="SAM" id="MobiDB-lite"/>
    </source>
</evidence>
<feature type="region of interest" description="Disordered" evidence="1">
    <location>
        <begin position="22"/>
        <end position="46"/>
    </location>
</feature>
<evidence type="ECO:0000313" key="5">
    <source>
        <dbReference type="Proteomes" id="UP000252995"/>
    </source>
</evidence>
<feature type="chain" id="PRO_5016876927" evidence="2">
    <location>
        <begin position="19"/>
        <end position="197"/>
    </location>
</feature>
<evidence type="ECO:0000313" key="4">
    <source>
        <dbReference type="EMBL" id="RBP34008.1"/>
    </source>
</evidence>
<dbReference type="AlphaFoldDB" id="A0A366H1G4"/>
<name>A0A366H1G4_9GAMM</name>
<protein>
    <submittedName>
        <fullName evidence="4">Cysteine-rich secretory family protein</fullName>
    </submittedName>
</protein>